<evidence type="ECO:0000259" key="1">
    <source>
        <dbReference type="Pfam" id="PF11716"/>
    </source>
</evidence>
<accession>A0A5M3WIP0</accession>
<organism evidence="2 3">
    <name type="scientific">Acrocarpospora corrugata</name>
    <dbReference type="NCBI Taxonomy" id="35763"/>
    <lineage>
        <taxon>Bacteria</taxon>
        <taxon>Bacillati</taxon>
        <taxon>Actinomycetota</taxon>
        <taxon>Actinomycetes</taxon>
        <taxon>Streptosporangiales</taxon>
        <taxon>Streptosporangiaceae</taxon>
        <taxon>Acrocarpospora</taxon>
    </lineage>
</organism>
<dbReference type="Proteomes" id="UP000334990">
    <property type="component" value="Unassembled WGS sequence"/>
</dbReference>
<dbReference type="AlphaFoldDB" id="A0A5M3WIP0"/>
<dbReference type="NCBIfam" id="TIGR03083">
    <property type="entry name" value="maleylpyruvate isomerase family mycothiol-dependent enzyme"/>
    <property type="match status" value="1"/>
</dbReference>
<protein>
    <recommendedName>
        <fullName evidence="1">Mycothiol-dependent maleylpyruvate isomerase metal-binding domain-containing protein</fullName>
    </recommendedName>
</protein>
<dbReference type="InterPro" id="IPR017517">
    <property type="entry name" value="Maleyloyr_isom"/>
</dbReference>
<name>A0A5M3WIP0_9ACTN</name>
<evidence type="ECO:0000313" key="2">
    <source>
        <dbReference type="EMBL" id="GES06228.1"/>
    </source>
</evidence>
<keyword evidence="3" id="KW-1185">Reference proteome</keyword>
<evidence type="ECO:0000313" key="3">
    <source>
        <dbReference type="Proteomes" id="UP000334990"/>
    </source>
</evidence>
<feature type="domain" description="Mycothiol-dependent maleylpyruvate isomerase metal-binding" evidence="1">
    <location>
        <begin position="8"/>
        <end position="140"/>
    </location>
</feature>
<comment type="caution">
    <text evidence="2">The sequence shown here is derived from an EMBL/GenBank/DDBJ whole genome shotgun (WGS) entry which is preliminary data.</text>
</comment>
<gene>
    <name evidence="2" type="ORF">Acor_82970</name>
</gene>
<dbReference type="OrthoDB" id="3213691at2"/>
<dbReference type="InterPro" id="IPR034660">
    <property type="entry name" value="DinB/YfiT-like"/>
</dbReference>
<dbReference type="RefSeq" id="WP_155342146.1">
    <property type="nucleotide sequence ID" value="NZ_BAAABN010000062.1"/>
</dbReference>
<dbReference type="GO" id="GO:0046872">
    <property type="term" value="F:metal ion binding"/>
    <property type="evidence" value="ECO:0007669"/>
    <property type="project" value="InterPro"/>
</dbReference>
<dbReference type="SUPFAM" id="SSF109854">
    <property type="entry name" value="DinB/YfiT-like putative metalloenzymes"/>
    <property type="match status" value="1"/>
</dbReference>
<dbReference type="InterPro" id="IPR024344">
    <property type="entry name" value="MDMPI_metal-binding"/>
</dbReference>
<dbReference type="EMBL" id="BLAD01000140">
    <property type="protein sequence ID" value="GES06228.1"/>
    <property type="molecule type" value="Genomic_DNA"/>
</dbReference>
<dbReference type="Gene3D" id="1.20.120.450">
    <property type="entry name" value="dinb family like domain"/>
    <property type="match status" value="1"/>
</dbReference>
<dbReference type="Pfam" id="PF11716">
    <property type="entry name" value="MDMPI_N"/>
    <property type="match status" value="1"/>
</dbReference>
<sequence length="252" mass="27463">MPDSLDPLRSSIQRLRDLVETLRPEQLIAKAYPTKWITADVLSHLGSGAVIFERRLDDALNGQPTPPEFAPSVWDEWNAKATDAQAADALAADRSALARLEAMTPDDQARCSVDFGPFTLDYPAFFGLRLNEHVLHTWDIDVVTRPDVTLASDAVAVMIDNLELIARFSAKPTGTTHTLVIHTSEPARTFTITLTPETVTTSPGGDAQQADVTLPAEAFVRLVYGRLDPGHTPPGITGAHHLDELRQVFPGP</sequence>
<reference evidence="2 3" key="1">
    <citation type="submission" date="2019-10" db="EMBL/GenBank/DDBJ databases">
        <title>Whole genome shotgun sequence of Acrocarpospora corrugata NBRC 13972.</title>
        <authorList>
            <person name="Ichikawa N."/>
            <person name="Kimura A."/>
            <person name="Kitahashi Y."/>
            <person name="Komaki H."/>
            <person name="Oguchi A."/>
        </authorList>
    </citation>
    <scope>NUCLEOTIDE SEQUENCE [LARGE SCALE GENOMIC DNA]</scope>
    <source>
        <strain evidence="2 3">NBRC 13972</strain>
    </source>
</reference>
<proteinExistence type="predicted"/>